<dbReference type="EMBL" id="LTDM01000010">
    <property type="protein sequence ID" value="OLS03285.1"/>
    <property type="molecule type" value="Genomic_DNA"/>
</dbReference>
<organism evidence="1 2">
    <name type="scientific">Tissierella creatinophila DSM 6911</name>
    <dbReference type="NCBI Taxonomy" id="1123403"/>
    <lineage>
        <taxon>Bacteria</taxon>
        <taxon>Bacillati</taxon>
        <taxon>Bacillota</taxon>
        <taxon>Tissierellia</taxon>
        <taxon>Tissierellales</taxon>
        <taxon>Tissierellaceae</taxon>
        <taxon>Tissierella</taxon>
    </lineage>
</organism>
<reference evidence="1 2" key="1">
    <citation type="submission" date="2016-02" db="EMBL/GenBank/DDBJ databases">
        <title>Genome sequence of Tissierella creatinophila DSM 6911.</title>
        <authorList>
            <person name="Poehlein A."/>
            <person name="Daniel R."/>
        </authorList>
    </citation>
    <scope>NUCLEOTIDE SEQUENCE [LARGE SCALE GENOMIC DNA]</scope>
    <source>
        <strain evidence="1 2">DSM 6911</strain>
    </source>
</reference>
<accession>A0A1U7M7M8</accession>
<evidence type="ECO:0000313" key="2">
    <source>
        <dbReference type="Proteomes" id="UP000186112"/>
    </source>
</evidence>
<evidence type="ECO:0008006" key="3">
    <source>
        <dbReference type="Google" id="ProtNLM"/>
    </source>
</evidence>
<dbReference type="AlphaFoldDB" id="A0A1U7M7M8"/>
<evidence type="ECO:0000313" key="1">
    <source>
        <dbReference type="EMBL" id="OLS03285.1"/>
    </source>
</evidence>
<sequence length="53" mass="6108">MSSMPKEVLREMITGGNLKTSGDLHSYLRDMFKDVLQEMLEAELDMELGYIKI</sequence>
<keyword evidence="2" id="KW-1185">Reference proteome</keyword>
<proteinExistence type="predicted"/>
<name>A0A1U7M7M8_TISCR</name>
<dbReference type="Proteomes" id="UP000186112">
    <property type="component" value="Unassembled WGS sequence"/>
</dbReference>
<comment type="caution">
    <text evidence="1">The sequence shown here is derived from an EMBL/GenBank/DDBJ whole genome shotgun (WGS) entry which is preliminary data.</text>
</comment>
<protein>
    <recommendedName>
        <fullName evidence="3">Transposase, Mutator family</fullName>
    </recommendedName>
</protein>
<gene>
    <name evidence="1" type="ORF">TICRE_07130</name>
</gene>
<dbReference type="RefSeq" id="WP_198927473.1">
    <property type="nucleotide sequence ID" value="NZ_LTDM01000010.1"/>
</dbReference>